<feature type="transmembrane region" description="Helical" evidence="2">
    <location>
        <begin position="443"/>
        <end position="462"/>
    </location>
</feature>
<feature type="transmembrane region" description="Helical" evidence="2">
    <location>
        <begin position="248"/>
        <end position="267"/>
    </location>
</feature>
<feature type="region of interest" description="Disordered" evidence="1">
    <location>
        <begin position="1"/>
        <end position="25"/>
    </location>
</feature>
<dbReference type="EMBL" id="CP036526">
    <property type="protein sequence ID" value="QDT09502.1"/>
    <property type="molecule type" value="Genomic_DNA"/>
</dbReference>
<keyword evidence="2" id="KW-0812">Transmembrane</keyword>
<feature type="transmembrane region" description="Helical" evidence="2">
    <location>
        <begin position="979"/>
        <end position="997"/>
    </location>
</feature>
<feature type="transmembrane region" description="Helical" evidence="2">
    <location>
        <begin position="621"/>
        <end position="643"/>
    </location>
</feature>
<organism evidence="3 4">
    <name type="scientific">Stieleria marina</name>
    <dbReference type="NCBI Taxonomy" id="1930275"/>
    <lineage>
        <taxon>Bacteria</taxon>
        <taxon>Pseudomonadati</taxon>
        <taxon>Planctomycetota</taxon>
        <taxon>Planctomycetia</taxon>
        <taxon>Pirellulales</taxon>
        <taxon>Pirellulaceae</taxon>
        <taxon>Stieleria</taxon>
    </lineage>
</organism>
<feature type="transmembrane region" description="Helical" evidence="2">
    <location>
        <begin position="1062"/>
        <end position="1081"/>
    </location>
</feature>
<feature type="transmembrane region" description="Helical" evidence="2">
    <location>
        <begin position="1193"/>
        <end position="1213"/>
    </location>
</feature>
<feature type="transmembrane region" description="Helical" evidence="2">
    <location>
        <begin position="384"/>
        <end position="403"/>
    </location>
</feature>
<feature type="transmembrane region" description="Helical" evidence="2">
    <location>
        <begin position="694"/>
        <end position="720"/>
    </location>
</feature>
<feature type="transmembrane region" description="Helical" evidence="2">
    <location>
        <begin position="567"/>
        <end position="589"/>
    </location>
</feature>
<feature type="transmembrane region" description="Helical" evidence="2">
    <location>
        <begin position="318"/>
        <end position="337"/>
    </location>
</feature>
<feature type="transmembrane region" description="Helical" evidence="2">
    <location>
        <begin position="469"/>
        <end position="488"/>
    </location>
</feature>
<sequence length="1260" mass="135832">MSQTIDDSASSTRYPTPTQSPENSSSSWFETFFHSFFQEKNIKWMLIVGAAIVFGSSLMLVTKAWPDWSVALKYLTIVGYTSAIFFAAEITRRRLKLSATYHVLQSLTLLLLPVCFLSLTWLSAGTAVQANLHSLKYLGLLLPAIALLWLASTTILDHWLRGRQTTFLISFGLLCIAGALPAIASPALAFVFVAICWCVFTVGVVKVNRHTFWLAEQHQLPRIFGFLPIAMLGLQLVTLVGVKAGAMLPAHWIGFAVAMVAATILMTTRTVADVFRQRTGDLVRPLPWAIAVPLFVGLIAAVTGLGLSLIGFSYVGSTTYAVIPTSIVVAILMAMVARDTRHPALVWATLAVVALAYQCSPTLFADLVQMAKSATADAINQSRVPLSMYGLTYLPLLGGLALIGRRFADQKRLEFYVPVKQFVTVVSAGLFCVALADIVSLKFISPFLVSSANSVAFLAYAIVFRDRRYSIPATLAFVVACGTAIPAMNQMQYTDLSLSWVPTVLAGVALLMNVTAWPDRLVNRIAVCNDQSGRAVNGANRKVIRLTGCVLAVALAIHWIVSTAMMFSEALTLPAVLQFGFLMAALVRYTIRESHYFPAASVWVLSGYATLRMAAGTGIEAVDLVSCSVYALVGISIVSFGLLKYLQSASGTESLGQMRRWLGLGSPLESGVKAGPNNVGSGFVKSMAAFSLPVFDLSTIVLCSLVGLVYIPAVIIQHAALMGLQTADLSNFGWSTTAILAWLFTFAAVNRDRAFGVIAAMLLPLVVSSTLITAGFLSGVTELFLVWATVQCALTVFSHRLLVRLEDASGITAVMQVGRVWCVGLLAISCLSFDMPMRIVALISIASLVISFIGRWDQFKQCNLAILANVNVLLFAAGVGGCSGWVLPGLSGTIVLAALPQVFFVGCASVLAFEMPARWYANKLAGQWATVLRISLIPLMLGAFLLDQLDWVSVVLVMVGFGALITTELAQALKRVSEWRVWTACLIGGAAALFLYQHEIISFGVGISQLVLLTLSVVGFSVAHLSQRHPSIAVLRRPMSIIGQSLPALVACLAMFREFSGVYSSLTALNALSLMIAAGIYFHQAMVLRRSYLCLPALVIANAGAFLLWKSLSWNAPELYLVPIGISILGFAEVMKKELPKVAHTPLHYIGLLTVLCSPLPEVIGGSWGHIFALMVLSVVVILAAIGLRMRSLVYAGSAFLLTDLVAMVIRSTIHNVNLLWICGVVLGVGVIALAAFCENHRENLLSRIRMLSAELATWN</sequence>
<feature type="transmembrane region" description="Helical" evidence="2">
    <location>
        <begin position="71"/>
        <end position="91"/>
    </location>
</feature>
<keyword evidence="2" id="KW-0472">Membrane</keyword>
<evidence type="ECO:0000256" key="1">
    <source>
        <dbReference type="SAM" id="MobiDB-lite"/>
    </source>
</evidence>
<feature type="transmembrane region" description="Helical" evidence="2">
    <location>
        <begin position="1003"/>
        <end position="1026"/>
    </location>
</feature>
<feature type="transmembrane region" description="Helical" evidence="2">
    <location>
        <begin position="190"/>
        <end position="208"/>
    </location>
</feature>
<proteinExistence type="predicted"/>
<feature type="transmembrane region" description="Helical" evidence="2">
    <location>
        <begin position="103"/>
        <end position="123"/>
    </location>
</feature>
<feature type="transmembrane region" description="Helical" evidence="2">
    <location>
        <begin position="288"/>
        <end position="312"/>
    </location>
</feature>
<feature type="transmembrane region" description="Helical" evidence="2">
    <location>
        <begin position="1038"/>
        <end position="1056"/>
    </location>
</feature>
<keyword evidence="2" id="KW-1133">Transmembrane helix</keyword>
<gene>
    <name evidence="3" type="ORF">K239x_14480</name>
</gene>
<feature type="transmembrane region" description="Helical" evidence="2">
    <location>
        <begin position="344"/>
        <end position="364"/>
    </location>
</feature>
<feature type="transmembrane region" description="Helical" evidence="2">
    <location>
        <begin position="756"/>
        <end position="777"/>
    </location>
</feature>
<feature type="transmembrane region" description="Helical" evidence="2">
    <location>
        <begin position="167"/>
        <end position="184"/>
    </location>
</feature>
<feature type="transmembrane region" description="Helical" evidence="2">
    <location>
        <begin position="893"/>
        <end position="913"/>
    </location>
</feature>
<dbReference type="AlphaFoldDB" id="A0A517NQV2"/>
<feature type="transmembrane region" description="Helical" evidence="2">
    <location>
        <begin position="866"/>
        <end position="887"/>
    </location>
</feature>
<accession>A0A517NQV2</accession>
<feature type="transmembrane region" description="Helical" evidence="2">
    <location>
        <begin position="415"/>
        <end position="437"/>
    </location>
</feature>
<name>A0A517NQV2_9BACT</name>
<evidence type="ECO:0000256" key="2">
    <source>
        <dbReference type="SAM" id="Phobius"/>
    </source>
</evidence>
<dbReference type="OrthoDB" id="221809at2"/>
<dbReference type="RefSeq" id="WP_145417057.1">
    <property type="nucleotide sequence ID" value="NZ_CP036526.1"/>
</dbReference>
<feature type="transmembrane region" description="Helical" evidence="2">
    <location>
        <begin position="732"/>
        <end position="749"/>
    </location>
</feature>
<feature type="transmembrane region" description="Helical" evidence="2">
    <location>
        <begin position="1167"/>
        <end position="1186"/>
    </location>
</feature>
<feature type="transmembrane region" description="Helical" evidence="2">
    <location>
        <begin position="44"/>
        <end position="65"/>
    </location>
</feature>
<keyword evidence="4" id="KW-1185">Reference proteome</keyword>
<reference evidence="3 4" key="1">
    <citation type="submission" date="2019-02" db="EMBL/GenBank/DDBJ databases">
        <title>Deep-cultivation of Planctomycetes and their phenomic and genomic characterization uncovers novel biology.</title>
        <authorList>
            <person name="Wiegand S."/>
            <person name="Jogler M."/>
            <person name="Boedeker C."/>
            <person name="Pinto D."/>
            <person name="Vollmers J."/>
            <person name="Rivas-Marin E."/>
            <person name="Kohn T."/>
            <person name="Peeters S.H."/>
            <person name="Heuer A."/>
            <person name="Rast P."/>
            <person name="Oberbeckmann S."/>
            <person name="Bunk B."/>
            <person name="Jeske O."/>
            <person name="Meyerdierks A."/>
            <person name="Storesund J.E."/>
            <person name="Kallscheuer N."/>
            <person name="Luecker S."/>
            <person name="Lage O.M."/>
            <person name="Pohl T."/>
            <person name="Merkel B.J."/>
            <person name="Hornburger P."/>
            <person name="Mueller R.-W."/>
            <person name="Bruemmer F."/>
            <person name="Labrenz M."/>
            <person name="Spormann A.M."/>
            <person name="Op den Camp H."/>
            <person name="Overmann J."/>
            <person name="Amann R."/>
            <person name="Jetten M.S.M."/>
            <person name="Mascher T."/>
            <person name="Medema M.H."/>
            <person name="Devos D.P."/>
            <person name="Kaster A.-K."/>
            <person name="Ovreas L."/>
            <person name="Rohde M."/>
            <person name="Galperin M.Y."/>
            <person name="Jogler C."/>
        </authorList>
    </citation>
    <scope>NUCLEOTIDE SEQUENCE [LARGE SCALE GENOMIC DNA]</scope>
    <source>
        <strain evidence="3 4">K23_9</strain>
    </source>
</reference>
<evidence type="ECO:0000313" key="4">
    <source>
        <dbReference type="Proteomes" id="UP000319817"/>
    </source>
</evidence>
<evidence type="ECO:0000313" key="3">
    <source>
        <dbReference type="EMBL" id="QDT09502.1"/>
    </source>
</evidence>
<feature type="transmembrane region" description="Helical" evidence="2">
    <location>
        <begin position="925"/>
        <end position="945"/>
    </location>
</feature>
<dbReference type="Proteomes" id="UP000319817">
    <property type="component" value="Chromosome"/>
</dbReference>
<feature type="transmembrane region" description="Helical" evidence="2">
    <location>
        <begin position="835"/>
        <end position="854"/>
    </location>
</feature>
<feature type="transmembrane region" description="Helical" evidence="2">
    <location>
        <begin position="500"/>
        <end position="522"/>
    </location>
</feature>
<protein>
    <submittedName>
        <fullName evidence="3">Uncharacterized protein</fullName>
    </submittedName>
</protein>
<feature type="transmembrane region" description="Helical" evidence="2">
    <location>
        <begin position="596"/>
        <end position="615"/>
    </location>
</feature>
<feature type="transmembrane region" description="Helical" evidence="2">
    <location>
        <begin position="220"/>
        <end position="242"/>
    </location>
</feature>
<feature type="transmembrane region" description="Helical" evidence="2">
    <location>
        <begin position="543"/>
        <end position="561"/>
    </location>
</feature>
<feature type="transmembrane region" description="Helical" evidence="2">
    <location>
        <begin position="1093"/>
        <end position="1112"/>
    </location>
</feature>
<feature type="transmembrane region" description="Helical" evidence="2">
    <location>
        <begin position="1219"/>
        <end position="1238"/>
    </location>
</feature>
<feature type="transmembrane region" description="Helical" evidence="2">
    <location>
        <begin position="951"/>
        <end position="967"/>
    </location>
</feature>
<feature type="transmembrane region" description="Helical" evidence="2">
    <location>
        <begin position="135"/>
        <end position="155"/>
    </location>
</feature>